<evidence type="ECO:0000313" key="2">
    <source>
        <dbReference type="EMBL" id="EHO69565.1"/>
    </source>
</evidence>
<feature type="compositionally biased region" description="Acidic residues" evidence="1">
    <location>
        <begin position="44"/>
        <end position="53"/>
    </location>
</feature>
<accession>H1Q2W7</accession>
<comment type="caution">
    <text evidence="2">The sequence shown here is derived from an EMBL/GenBank/DDBJ whole genome shotgun (WGS) entry which is preliminary data.</text>
</comment>
<sequence length="64" mass="7241">MTTKRTYIAPEIRVIPLGLGNEVMQHFNVTSDTINEGDAKGGFFDEEEDDADEQGFVNYSPWED</sequence>
<dbReference type="AlphaFoldDB" id="H1Q2W7"/>
<feature type="region of interest" description="Disordered" evidence="1">
    <location>
        <begin position="38"/>
        <end position="64"/>
    </location>
</feature>
<dbReference type="RefSeq" id="WP_006952600.1">
    <property type="nucleotide sequence ID" value="NZ_JH594522.1"/>
</dbReference>
<gene>
    <name evidence="2" type="ORF">HMPREF9140_01255</name>
</gene>
<proteinExistence type="predicted"/>
<protein>
    <submittedName>
        <fullName evidence="2">Uncharacterized protein</fullName>
    </submittedName>
</protein>
<keyword evidence="3" id="KW-1185">Reference proteome</keyword>
<reference evidence="2 3" key="1">
    <citation type="submission" date="2011-12" db="EMBL/GenBank/DDBJ databases">
        <title>The Genome Sequence of Prevotella micans F0438.</title>
        <authorList>
            <consortium name="The Broad Institute Genome Sequencing Platform"/>
            <person name="Earl A."/>
            <person name="Ward D."/>
            <person name="Feldgarden M."/>
            <person name="Gevers D."/>
            <person name="Izard J."/>
            <person name="Baranova O.V."/>
            <person name="Blanton J.M."/>
            <person name="Wade W.G."/>
            <person name="Dewhirst F.E."/>
            <person name="Young S.K."/>
            <person name="Zeng Q."/>
            <person name="Gargeya S."/>
            <person name="Fitzgerald M."/>
            <person name="Haas B."/>
            <person name="Abouelleil A."/>
            <person name="Alvarado L."/>
            <person name="Arachchi H.M."/>
            <person name="Berlin A."/>
            <person name="Chapman S.B."/>
            <person name="Gearin G."/>
            <person name="Goldberg J."/>
            <person name="Griggs A."/>
            <person name="Gujja S."/>
            <person name="Hansen M."/>
            <person name="Heiman D."/>
            <person name="Howarth C."/>
            <person name="Larimer J."/>
            <person name="Lui A."/>
            <person name="MacDonald P.J.P."/>
            <person name="McCowen C."/>
            <person name="Montmayeur A."/>
            <person name="Murphy C."/>
            <person name="Neiman D."/>
            <person name="Pearson M."/>
            <person name="Priest M."/>
            <person name="Roberts A."/>
            <person name="Saif S."/>
            <person name="Shea T."/>
            <person name="Sisk P."/>
            <person name="Stolte C."/>
            <person name="Sykes S."/>
            <person name="Wortman J."/>
            <person name="Nusbaum C."/>
            <person name="Birren B."/>
        </authorList>
    </citation>
    <scope>NUCLEOTIDE SEQUENCE [LARGE SCALE GENOMIC DNA]</scope>
    <source>
        <strain evidence="2 3">F0438</strain>
    </source>
</reference>
<dbReference type="Proteomes" id="UP000016023">
    <property type="component" value="Unassembled WGS sequence"/>
</dbReference>
<dbReference type="EMBL" id="AGWK01000036">
    <property type="protein sequence ID" value="EHO69565.1"/>
    <property type="molecule type" value="Genomic_DNA"/>
</dbReference>
<name>H1Q2W7_9BACT</name>
<evidence type="ECO:0000256" key="1">
    <source>
        <dbReference type="SAM" id="MobiDB-lite"/>
    </source>
</evidence>
<dbReference type="PATRIC" id="fig|883158.3.peg.1257"/>
<dbReference type="HOGENOM" id="CLU_200506_0_0_10"/>
<evidence type="ECO:0000313" key="3">
    <source>
        <dbReference type="Proteomes" id="UP000016023"/>
    </source>
</evidence>
<organism evidence="2 3">
    <name type="scientific">Prevotella micans F0438</name>
    <dbReference type="NCBI Taxonomy" id="883158"/>
    <lineage>
        <taxon>Bacteria</taxon>
        <taxon>Pseudomonadati</taxon>
        <taxon>Bacteroidota</taxon>
        <taxon>Bacteroidia</taxon>
        <taxon>Bacteroidales</taxon>
        <taxon>Prevotellaceae</taxon>
        <taxon>Prevotella</taxon>
    </lineage>
</organism>
<dbReference type="STRING" id="883158.HMPREF9140_01255"/>